<evidence type="ECO:0000313" key="13">
    <source>
        <dbReference type="Proteomes" id="UP000321764"/>
    </source>
</evidence>
<dbReference type="InterPro" id="IPR035965">
    <property type="entry name" value="PAS-like_dom_sf"/>
</dbReference>
<dbReference type="OrthoDB" id="9804951at2"/>
<feature type="domain" description="EAL" evidence="10">
    <location>
        <begin position="719"/>
        <end position="974"/>
    </location>
</feature>
<dbReference type="PANTHER" id="PTHR44757">
    <property type="entry name" value="DIGUANYLATE CYCLASE DGCP"/>
    <property type="match status" value="1"/>
</dbReference>
<evidence type="ECO:0000256" key="7">
    <source>
        <dbReference type="SAM" id="Phobius"/>
    </source>
</evidence>
<dbReference type="NCBIfam" id="TIGR00254">
    <property type="entry name" value="GGDEF"/>
    <property type="match status" value="1"/>
</dbReference>
<feature type="transmembrane region" description="Helical" evidence="7">
    <location>
        <begin position="186"/>
        <end position="206"/>
    </location>
</feature>
<dbReference type="CDD" id="cd01948">
    <property type="entry name" value="EAL"/>
    <property type="match status" value="1"/>
</dbReference>
<feature type="domain" description="PAC" evidence="9">
    <location>
        <begin position="493"/>
        <end position="545"/>
    </location>
</feature>
<accession>A0A5C8Z3A0</accession>
<reference evidence="12 13" key="1">
    <citation type="submission" date="2019-07" db="EMBL/GenBank/DDBJ databases">
        <title>Reinekea sp. strain SSH23 genome sequencing and assembly.</title>
        <authorList>
            <person name="Kim I."/>
        </authorList>
    </citation>
    <scope>NUCLEOTIDE SEQUENCE [LARGE SCALE GENOMIC DNA]</scope>
    <source>
        <strain evidence="12 13">SSH23</strain>
    </source>
</reference>
<dbReference type="SUPFAM" id="SSF55785">
    <property type="entry name" value="PYP-like sensor domain (PAS domain)"/>
    <property type="match status" value="2"/>
</dbReference>
<dbReference type="Pfam" id="PF05231">
    <property type="entry name" value="MASE1"/>
    <property type="match status" value="1"/>
</dbReference>
<name>A0A5C8Z3A0_9GAMM</name>
<dbReference type="InterPro" id="IPR013767">
    <property type="entry name" value="PAS_fold"/>
</dbReference>
<proteinExistence type="predicted"/>
<evidence type="ECO:0000256" key="1">
    <source>
        <dbReference type="ARBA" id="ARBA00001946"/>
    </source>
</evidence>
<evidence type="ECO:0000256" key="3">
    <source>
        <dbReference type="ARBA" id="ARBA00022475"/>
    </source>
</evidence>
<organism evidence="12 13">
    <name type="scientific">Reinekea thalattae</name>
    <dbReference type="NCBI Taxonomy" id="2593301"/>
    <lineage>
        <taxon>Bacteria</taxon>
        <taxon>Pseudomonadati</taxon>
        <taxon>Pseudomonadota</taxon>
        <taxon>Gammaproteobacteria</taxon>
        <taxon>Oceanospirillales</taxon>
        <taxon>Saccharospirillaceae</taxon>
        <taxon>Reinekea</taxon>
    </lineage>
</organism>
<dbReference type="InterPro" id="IPR052155">
    <property type="entry name" value="Biofilm_reg_signaling"/>
</dbReference>
<dbReference type="CDD" id="cd00130">
    <property type="entry name" value="PAS"/>
    <property type="match status" value="2"/>
</dbReference>
<keyword evidence="5 7" id="KW-1133">Transmembrane helix</keyword>
<dbReference type="InterPro" id="IPR000700">
    <property type="entry name" value="PAS-assoc_C"/>
</dbReference>
<dbReference type="PROSITE" id="PS50883">
    <property type="entry name" value="EAL"/>
    <property type="match status" value="1"/>
</dbReference>
<dbReference type="CDD" id="cd01949">
    <property type="entry name" value="GGDEF"/>
    <property type="match status" value="1"/>
</dbReference>
<dbReference type="SMART" id="SM00267">
    <property type="entry name" value="GGDEF"/>
    <property type="match status" value="1"/>
</dbReference>
<dbReference type="Gene3D" id="3.20.20.450">
    <property type="entry name" value="EAL domain"/>
    <property type="match status" value="1"/>
</dbReference>
<sequence length="987" mass="110651">MALTFIPRTVLIGLLFFVTYYALASLSLMLTRSGHAMALLWLPNIATGLLLIKHDLKHWPVIAIAIAAGNFLADLPYSSDLLKTSSFVCANLCQVMITGYFCRQHTRFNELINVPEEFFKAMVLSCLVAPAIAGVVISILFYMQGNYDVSNSWANWMNAKLIGGLSLFGFMVCWLNLGAKRIAQVLISPISASIFAGSVIGIYWAFNHSSEPYLLAFLLLILVSIWSFTRLAIIAATMAVMMPVLSTADSFGIENPVYLFINLGLVFLFSNLFGIKLRELRRKKNLYRDLSIEATNVYERTPMPLHSIDDNGNIVAVSDKWLELLGYRRHEVIGKKSAIFLTPESAKKAVEEVLPEFFENGYINNVNYQFIRKDGSLLDIELSAIYVEEDHGGRSYAVLNDVTRERRLAENLKEEKDLLEITVNSMGDGMVTTDANGYITFLNPVAELLTGFTQADAVGEPFENVVHLFDSDTGKTIANPTLLAIEKKARMGIPDTATLKSRSGDIFSVQDSVSPIIDDKGVVHGAVMVFQDVSETRAISEKMSYLAQHDMLTDLPNRVLFTDRLSRACSQYQRNGDGFSLLFLDLDNFKTINDTLGHSVGDKALKHVANRIKKKLRQTDTVSRIGGDEFLILLQGEMSLLETSRFCNDLLQIIGEPLVLQGRSHSIGASIGVASCPKDGEDPETLMRRADSAMYQAKDTGRHRFTLYSKEHEDALNARLKVETELRYAIENEEVRLHYQPIVEAGSFTTIYAEGLSRWTNAEGTFVPPDVFIGVAEEAQLIHKLGEMTFRQACSVLNFSRTKGNAPFNKLSINISAIELSRANFFESVQRILKEERASADWFIFEITETSLMQNPEHSLQTLHRLKSIGISIAIDDFGTGYSSLSYLKRFPVDIIKIDKEFIRDFHIDNQDRHFVSVIVQLAKMLQIKVVAEGVENSHQADALTKIGCDYLQGYYFSKAQPFQYFYDQIDAPLKSNVIQYSKATFK</sequence>
<keyword evidence="4 7" id="KW-0812">Transmembrane</keyword>
<comment type="caution">
    <text evidence="12">The sequence shown here is derived from an EMBL/GenBank/DDBJ whole genome shotgun (WGS) entry which is preliminary data.</text>
</comment>
<dbReference type="FunFam" id="3.30.70.270:FF:000001">
    <property type="entry name" value="Diguanylate cyclase domain protein"/>
    <property type="match status" value="1"/>
</dbReference>
<dbReference type="RefSeq" id="WP_147714623.1">
    <property type="nucleotide sequence ID" value="NZ_VKAD01000002.1"/>
</dbReference>
<dbReference type="InterPro" id="IPR007895">
    <property type="entry name" value="MASE1"/>
</dbReference>
<dbReference type="Gene3D" id="3.30.70.270">
    <property type="match status" value="1"/>
</dbReference>
<dbReference type="Gene3D" id="3.30.450.20">
    <property type="entry name" value="PAS domain"/>
    <property type="match status" value="2"/>
</dbReference>
<evidence type="ECO:0000259" key="9">
    <source>
        <dbReference type="PROSITE" id="PS50113"/>
    </source>
</evidence>
<evidence type="ECO:0000256" key="2">
    <source>
        <dbReference type="ARBA" id="ARBA00004651"/>
    </source>
</evidence>
<keyword evidence="3" id="KW-1003">Cell membrane</keyword>
<evidence type="ECO:0000259" key="10">
    <source>
        <dbReference type="PROSITE" id="PS50883"/>
    </source>
</evidence>
<comment type="subcellular location">
    <subcellularLocation>
        <location evidence="2">Cell membrane</location>
        <topology evidence="2">Multi-pass membrane protein</topology>
    </subcellularLocation>
</comment>
<feature type="transmembrane region" description="Helical" evidence="7">
    <location>
        <begin position="122"/>
        <end position="141"/>
    </location>
</feature>
<feature type="transmembrane region" description="Helical" evidence="7">
    <location>
        <begin position="161"/>
        <end position="179"/>
    </location>
</feature>
<dbReference type="InterPro" id="IPR043128">
    <property type="entry name" value="Rev_trsase/Diguanyl_cyclase"/>
</dbReference>
<protein>
    <submittedName>
        <fullName evidence="12">EAL domain-containing protein</fullName>
    </submittedName>
</protein>
<evidence type="ECO:0000259" key="11">
    <source>
        <dbReference type="PROSITE" id="PS50887"/>
    </source>
</evidence>
<dbReference type="Pfam" id="PF13426">
    <property type="entry name" value="PAS_9"/>
    <property type="match status" value="1"/>
</dbReference>
<dbReference type="SMART" id="SM00086">
    <property type="entry name" value="PAC"/>
    <property type="match status" value="2"/>
</dbReference>
<evidence type="ECO:0000256" key="6">
    <source>
        <dbReference type="ARBA" id="ARBA00023136"/>
    </source>
</evidence>
<dbReference type="PROSITE" id="PS50887">
    <property type="entry name" value="GGDEF"/>
    <property type="match status" value="1"/>
</dbReference>
<dbReference type="AlphaFoldDB" id="A0A5C8Z3A0"/>
<feature type="transmembrane region" description="Helical" evidence="7">
    <location>
        <begin position="84"/>
        <end position="102"/>
    </location>
</feature>
<dbReference type="PROSITE" id="PS50113">
    <property type="entry name" value="PAC"/>
    <property type="match status" value="2"/>
</dbReference>
<dbReference type="SUPFAM" id="SSF141868">
    <property type="entry name" value="EAL domain-like"/>
    <property type="match status" value="1"/>
</dbReference>
<gene>
    <name evidence="12" type="ORF">FME95_11460</name>
</gene>
<feature type="domain" description="PAS" evidence="8">
    <location>
        <begin position="297"/>
        <end position="361"/>
    </location>
</feature>
<dbReference type="Pfam" id="PF00990">
    <property type="entry name" value="GGDEF"/>
    <property type="match status" value="1"/>
</dbReference>
<dbReference type="GO" id="GO:0005886">
    <property type="term" value="C:plasma membrane"/>
    <property type="evidence" value="ECO:0007669"/>
    <property type="project" value="UniProtKB-SubCell"/>
</dbReference>
<dbReference type="GO" id="GO:0003824">
    <property type="term" value="F:catalytic activity"/>
    <property type="evidence" value="ECO:0007669"/>
    <property type="project" value="UniProtKB-ARBA"/>
</dbReference>
<dbReference type="InterPro" id="IPR001610">
    <property type="entry name" value="PAC"/>
</dbReference>
<keyword evidence="13" id="KW-1185">Reference proteome</keyword>
<dbReference type="PANTHER" id="PTHR44757:SF4">
    <property type="entry name" value="DIGUANYLATE CYCLASE DGCE-RELATED"/>
    <property type="match status" value="1"/>
</dbReference>
<dbReference type="InterPro" id="IPR029787">
    <property type="entry name" value="Nucleotide_cyclase"/>
</dbReference>
<evidence type="ECO:0000259" key="8">
    <source>
        <dbReference type="PROSITE" id="PS50112"/>
    </source>
</evidence>
<feature type="domain" description="PAS" evidence="8">
    <location>
        <begin position="415"/>
        <end position="488"/>
    </location>
</feature>
<feature type="transmembrane region" description="Helical" evidence="7">
    <location>
        <begin position="212"/>
        <end position="245"/>
    </location>
</feature>
<evidence type="ECO:0000313" key="12">
    <source>
        <dbReference type="EMBL" id="TXR52027.1"/>
    </source>
</evidence>
<dbReference type="SMART" id="SM00052">
    <property type="entry name" value="EAL"/>
    <property type="match status" value="1"/>
</dbReference>
<dbReference type="Pfam" id="PF00563">
    <property type="entry name" value="EAL"/>
    <property type="match status" value="1"/>
</dbReference>
<dbReference type="SUPFAM" id="SSF55073">
    <property type="entry name" value="Nucleotide cyclase"/>
    <property type="match status" value="1"/>
</dbReference>
<evidence type="ECO:0000256" key="4">
    <source>
        <dbReference type="ARBA" id="ARBA00022692"/>
    </source>
</evidence>
<dbReference type="Pfam" id="PF00989">
    <property type="entry name" value="PAS"/>
    <property type="match status" value="1"/>
</dbReference>
<dbReference type="PROSITE" id="PS50112">
    <property type="entry name" value="PAS"/>
    <property type="match status" value="2"/>
</dbReference>
<keyword evidence="6 7" id="KW-0472">Membrane</keyword>
<dbReference type="EMBL" id="VKAD01000002">
    <property type="protein sequence ID" value="TXR52027.1"/>
    <property type="molecule type" value="Genomic_DNA"/>
</dbReference>
<dbReference type="InterPro" id="IPR000014">
    <property type="entry name" value="PAS"/>
</dbReference>
<feature type="domain" description="PAC" evidence="9">
    <location>
        <begin position="364"/>
        <end position="414"/>
    </location>
</feature>
<dbReference type="GO" id="GO:0006355">
    <property type="term" value="P:regulation of DNA-templated transcription"/>
    <property type="evidence" value="ECO:0007669"/>
    <property type="project" value="InterPro"/>
</dbReference>
<feature type="domain" description="GGDEF" evidence="11">
    <location>
        <begin position="577"/>
        <end position="710"/>
    </location>
</feature>
<dbReference type="InterPro" id="IPR035919">
    <property type="entry name" value="EAL_sf"/>
</dbReference>
<dbReference type="Proteomes" id="UP000321764">
    <property type="component" value="Unassembled WGS sequence"/>
</dbReference>
<dbReference type="InterPro" id="IPR000160">
    <property type="entry name" value="GGDEF_dom"/>
</dbReference>
<comment type="cofactor">
    <cofactor evidence="1">
        <name>Mg(2+)</name>
        <dbReference type="ChEBI" id="CHEBI:18420"/>
    </cofactor>
</comment>
<dbReference type="SMART" id="SM00091">
    <property type="entry name" value="PAS"/>
    <property type="match status" value="2"/>
</dbReference>
<feature type="transmembrane region" description="Helical" evidence="7">
    <location>
        <begin position="257"/>
        <end position="275"/>
    </location>
</feature>
<dbReference type="NCBIfam" id="TIGR00229">
    <property type="entry name" value="sensory_box"/>
    <property type="match status" value="2"/>
</dbReference>
<evidence type="ECO:0000256" key="5">
    <source>
        <dbReference type="ARBA" id="ARBA00022989"/>
    </source>
</evidence>
<dbReference type="InterPro" id="IPR001633">
    <property type="entry name" value="EAL_dom"/>
</dbReference>